<protein>
    <recommendedName>
        <fullName evidence="3">OmpR/PhoB-type domain-containing protein</fullName>
    </recommendedName>
</protein>
<dbReference type="AlphaFoldDB" id="A0A931GL32"/>
<dbReference type="SUPFAM" id="SSF55781">
    <property type="entry name" value="GAF domain-like"/>
    <property type="match status" value="1"/>
</dbReference>
<evidence type="ECO:0000313" key="5">
    <source>
        <dbReference type="Proteomes" id="UP000614047"/>
    </source>
</evidence>
<feature type="compositionally biased region" description="Basic and acidic residues" evidence="2">
    <location>
        <begin position="11"/>
        <end position="27"/>
    </location>
</feature>
<dbReference type="InterPro" id="IPR003018">
    <property type="entry name" value="GAF"/>
</dbReference>
<accession>A0A931GL32</accession>
<dbReference type="InterPro" id="IPR001867">
    <property type="entry name" value="OmpR/PhoB-type_DNA-bd"/>
</dbReference>
<dbReference type="EMBL" id="JADOUA010000001">
    <property type="protein sequence ID" value="MBG6090710.1"/>
    <property type="molecule type" value="Genomic_DNA"/>
</dbReference>
<organism evidence="4 5">
    <name type="scientific">Actinomadura viridis</name>
    <dbReference type="NCBI Taxonomy" id="58110"/>
    <lineage>
        <taxon>Bacteria</taxon>
        <taxon>Bacillati</taxon>
        <taxon>Actinomycetota</taxon>
        <taxon>Actinomycetes</taxon>
        <taxon>Streptosporangiales</taxon>
        <taxon>Thermomonosporaceae</taxon>
        <taxon>Actinomadura</taxon>
    </lineage>
</organism>
<dbReference type="SMART" id="SM00862">
    <property type="entry name" value="Trans_reg_C"/>
    <property type="match status" value="1"/>
</dbReference>
<evidence type="ECO:0000256" key="2">
    <source>
        <dbReference type="SAM" id="MobiDB-lite"/>
    </source>
</evidence>
<keyword evidence="5" id="KW-1185">Reference proteome</keyword>
<gene>
    <name evidence="4" type="ORF">IW256_004823</name>
</gene>
<comment type="caution">
    <text evidence="4">The sequence shown here is derived from an EMBL/GenBank/DDBJ whole genome shotgun (WGS) entry which is preliminary data.</text>
</comment>
<keyword evidence="1" id="KW-0238">DNA-binding</keyword>
<dbReference type="RefSeq" id="WP_197013137.1">
    <property type="nucleotide sequence ID" value="NZ_BAABES010000011.1"/>
</dbReference>
<reference evidence="4" key="1">
    <citation type="submission" date="2020-11" db="EMBL/GenBank/DDBJ databases">
        <title>Sequencing the genomes of 1000 actinobacteria strains.</title>
        <authorList>
            <person name="Klenk H.-P."/>
        </authorList>
    </citation>
    <scope>NUCLEOTIDE SEQUENCE</scope>
    <source>
        <strain evidence="4">DSM 43175</strain>
    </source>
</reference>
<feature type="region of interest" description="Disordered" evidence="2">
    <location>
        <begin position="1"/>
        <end position="27"/>
    </location>
</feature>
<name>A0A931GL32_9ACTN</name>
<dbReference type="Proteomes" id="UP000614047">
    <property type="component" value="Unassembled WGS sequence"/>
</dbReference>
<evidence type="ECO:0000256" key="1">
    <source>
        <dbReference type="ARBA" id="ARBA00023125"/>
    </source>
</evidence>
<evidence type="ECO:0000313" key="4">
    <source>
        <dbReference type="EMBL" id="MBG6090710.1"/>
    </source>
</evidence>
<dbReference type="Gene3D" id="3.30.450.40">
    <property type="match status" value="1"/>
</dbReference>
<dbReference type="InterPro" id="IPR029016">
    <property type="entry name" value="GAF-like_dom_sf"/>
</dbReference>
<proteinExistence type="predicted"/>
<dbReference type="GO" id="GO:0003677">
    <property type="term" value="F:DNA binding"/>
    <property type="evidence" value="ECO:0007669"/>
    <property type="project" value="UniProtKB-KW"/>
</dbReference>
<sequence length="499" mass="53994">MARALSAVRDAVQRGDDDLPGGRRDASGRLVRRSISESWRRARRAGADPATPCAPRVYERDELAAARARHPLDPHLPMLRDLLRRFTDESEHIMVIADADAHTLWSEGAPAVLREADQVGLVEGFCWSERSVGTNGIGTALVTGSPEYVYGPEHLASSLHGWSCAGAPIRDPDTGCLIGCIDVSGTVEALHPAAVALVGAAARLAEAHLEARMRLRDQLLRDRYGRHLAALRGEPGVLATATGRILAAEPAGWSGRRLYVPVPGGPVALPDGRWAMAEPLGEVFLLRPPRGDQGAEPAGPGPENAVRRLLALTLLGEEQPAAWLDGRRLPLSLRHAEILALLALHPRGLNGDRLATHLYGCEGSPVTVRAEIHRLRAQFGDIVQAKPYRLGCDVDADFLAVRRLLDTGEVAAAVRLARGELLPRSDAPGIRAERDELSVLLRRQVLDHGGAESLWAYAQVEPGRDDLEVLERLGDLIPSGDPRRDQLTARIGRLLDEEP</sequence>
<feature type="domain" description="OmpR/PhoB-type" evidence="3">
    <location>
        <begin position="326"/>
        <end position="390"/>
    </location>
</feature>
<dbReference type="GO" id="GO:0006355">
    <property type="term" value="P:regulation of DNA-templated transcription"/>
    <property type="evidence" value="ECO:0007669"/>
    <property type="project" value="InterPro"/>
</dbReference>
<evidence type="ECO:0000259" key="3">
    <source>
        <dbReference type="SMART" id="SM00862"/>
    </source>
</evidence>
<dbReference type="GO" id="GO:0000160">
    <property type="term" value="P:phosphorelay signal transduction system"/>
    <property type="evidence" value="ECO:0007669"/>
    <property type="project" value="InterPro"/>
</dbReference>
<dbReference type="Pfam" id="PF01590">
    <property type="entry name" value="GAF"/>
    <property type="match status" value="1"/>
</dbReference>